<dbReference type="SUPFAM" id="SSF158442">
    <property type="entry name" value="DsbB-like"/>
    <property type="match status" value="1"/>
</dbReference>
<dbReference type="InterPro" id="IPR022920">
    <property type="entry name" value="Disulphide_bond_form_DsbB"/>
</dbReference>
<feature type="transmembrane region" description="Helical" evidence="15">
    <location>
        <begin position="38"/>
        <end position="56"/>
    </location>
</feature>
<dbReference type="EMBL" id="JBHTIT010000001">
    <property type="protein sequence ID" value="MFD0950742.1"/>
    <property type="molecule type" value="Genomic_DNA"/>
</dbReference>
<comment type="caution">
    <text evidence="16">The sequence shown here is derived from an EMBL/GenBank/DDBJ whole genome shotgun (WGS) entry which is preliminary data.</text>
</comment>
<dbReference type="PANTHER" id="PTHR36570:SF3">
    <property type="entry name" value="DISULFIDE BOND FORMATION PROTEIN B"/>
    <property type="match status" value="1"/>
</dbReference>
<keyword evidence="17" id="KW-1185">Reference proteome</keyword>
<dbReference type="RefSeq" id="WP_340675817.1">
    <property type="nucleotide sequence ID" value="NZ_JBHTIT010000001.1"/>
</dbReference>
<evidence type="ECO:0000256" key="7">
    <source>
        <dbReference type="ARBA" id="ARBA00022982"/>
    </source>
</evidence>
<feature type="transmembrane region" description="Helical" evidence="15">
    <location>
        <begin position="141"/>
        <end position="158"/>
    </location>
</feature>
<feature type="transmembrane region" description="Helical" evidence="15">
    <location>
        <begin position="68"/>
        <end position="87"/>
    </location>
</feature>
<keyword evidence="11 14" id="KW-1015">Disulfide bond</keyword>
<keyword evidence="9 14" id="KW-0560">Oxidoreductase</keyword>
<dbReference type="Pfam" id="PF02600">
    <property type="entry name" value="DsbB"/>
    <property type="match status" value="1"/>
</dbReference>
<accession>A0ABW3HJ02</accession>
<evidence type="ECO:0000256" key="6">
    <source>
        <dbReference type="ARBA" id="ARBA00022692"/>
    </source>
</evidence>
<organism evidence="16 17">
    <name type="scientific">Paraperlucidibaca wandonensis</name>
    <dbReference type="NCBI Taxonomy" id="1268273"/>
    <lineage>
        <taxon>Bacteria</taxon>
        <taxon>Pseudomonadati</taxon>
        <taxon>Pseudomonadota</taxon>
        <taxon>Gammaproteobacteria</taxon>
        <taxon>Moraxellales</taxon>
        <taxon>Moraxellaceae</taxon>
        <taxon>Paraperlucidibaca</taxon>
    </lineage>
</organism>
<comment type="similarity">
    <text evidence="2 14">Belongs to the DsbB family.</text>
</comment>
<feature type="topological domain" description="Cytoplasmic" evidence="14">
    <location>
        <begin position="1"/>
        <end position="7"/>
    </location>
</feature>
<feature type="transmembrane region" description="Helical" evidence="15">
    <location>
        <begin position="7"/>
        <end position="26"/>
    </location>
</feature>
<dbReference type="HAMAP" id="MF_00286">
    <property type="entry name" value="DsbB"/>
    <property type="match status" value="1"/>
</dbReference>
<keyword evidence="7 14" id="KW-0249">Electron transport</keyword>
<name>A0ABW3HJ02_9GAMM</name>
<dbReference type="Gene3D" id="1.20.1550.10">
    <property type="entry name" value="DsbB-like"/>
    <property type="match status" value="1"/>
</dbReference>
<evidence type="ECO:0000313" key="17">
    <source>
        <dbReference type="Proteomes" id="UP001597044"/>
    </source>
</evidence>
<keyword evidence="12 14" id="KW-0143">Chaperone</keyword>
<dbReference type="Proteomes" id="UP001597044">
    <property type="component" value="Unassembled WGS sequence"/>
</dbReference>
<evidence type="ECO:0000256" key="13">
    <source>
        <dbReference type="ARBA" id="ARBA00023284"/>
    </source>
</evidence>
<comment type="caution">
    <text evidence="14">Lacks conserved residue(s) required for the propagation of feature annotation.</text>
</comment>
<keyword evidence="4 14" id="KW-1003">Cell membrane</keyword>
<evidence type="ECO:0000256" key="12">
    <source>
        <dbReference type="ARBA" id="ARBA00023186"/>
    </source>
</evidence>
<dbReference type="InterPro" id="IPR050183">
    <property type="entry name" value="DsbB"/>
</dbReference>
<keyword evidence="13 14" id="KW-0676">Redox-active center</keyword>
<evidence type="ECO:0000256" key="3">
    <source>
        <dbReference type="ARBA" id="ARBA00022448"/>
    </source>
</evidence>
<protein>
    <recommendedName>
        <fullName evidence="14">Disulfide bond formation protein B</fullName>
    </recommendedName>
    <alternativeName>
        <fullName evidence="14">Disulfide oxidoreductase</fullName>
    </alternativeName>
</protein>
<keyword evidence="8 14" id="KW-1133">Transmembrane helix</keyword>
<gene>
    <name evidence="14" type="primary">dsbB</name>
    <name evidence="16" type="ORF">ACFQ0F_10130</name>
</gene>
<evidence type="ECO:0000256" key="5">
    <source>
        <dbReference type="ARBA" id="ARBA00022519"/>
    </source>
</evidence>
<evidence type="ECO:0000256" key="9">
    <source>
        <dbReference type="ARBA" id="ARBA00023002"/>
    </source>
</evidence>
<sequence>MFNTQRLFLWMALSSVVAMAAALYLQHYQDLEPCPLCIFQRVAVIAFGVVSLLAFLHNRQGFGRRIYAGLAAVAGVAGVGVAGRHVWLQHLPADQVPSCGPGLDYWLDALPLQQVINEVFKGAGECALVDWSLLGFSLPEWTLLMFAGMTGAAVVQLLRR</sequence>
<dbReference type="InterPro" id="IPR003752">
    <property type="entry name" value="DiS_bond_form_DsbB/BdbC"/>
</dbReference>
<evidence type="ECO:0000256" key="15">
    <source>
        <dbReference type="SAM" id="Phobius"/>
    </source>
</evidence>
<evidence type="ECO:0000256" key="8">
    <source>
        <dbReference type="ARBA" id="ARBA00022989"/>
    </source>
</evidence>
<keyword evidence="6 14" id="KW-0812">Transmembrane</keyword>
<evidence type="ECO:0000256" key="2">
    <source>
        <dbReference type="ARBA" id="ARBA00008823"/>
    </source>
</evidence>
<feature type="disulfide bond" description="Redox-active" evidence="14">
    <location>
        <begin position="34"/>
        <end position="37"/>
    </location>
</feature>
<evidence type="ECO:0000313" key="16">
    <source>
        <dbReference type="EMBL" id="MFD0950742.1"/>
    </source>
</evidence>
<evidence type="ECO:0000256" key="1">
    <source>
        <dbReference type="ARBA" id="ARBA00004429"/>
    </source>
</evidence>
<evidence type="ECO:0000256" key="14">
    <source>
        <dbReference type="HAMAP-Rule" id="MF_00286"/>
    </source>
</evidence>
<evidence type="ECO:0000256" key="4">
    <source>
        <dbReference type="ARBA" id="ARBA00022475"/>
    </source>
</evidence>
<keyword evidence="10 14" id="KW-0472">Membrane</keyword>
<evidence type="ECO:0000256" key="10">
    <source>
        <dbReference type="ARBA" id="ARBA00023136"/>
    </source>
</evidence>
<comment type="subcellular location">
    <subcellularLocation>
        <location evidence="1">Cell inner membrane</location>
        <topology evidence="1">Multi-pass membrane protein</topology>
    </subcellularLocation>
    <subcellularLocation>
        <location evidence="14">Cell membrane</location>
        <topology evidence="14">Multi-pass membrane protein</topology>
    </subcellularLocation>
</comment>
<dbReference type="InterPro" id="IPR023380">
    <property type="entry name" value="DsbB-like_sf"/>
</dbReference>
<keyword evidence="5" id="KW-0997">Cell inner membrane</keyword>
<dbReference type="PANTHER" id="PTHR36570">
    <property type="entry name" value="DISULFIDE BOND FORMATION PROTEIN B"/>
    <property type="match status" value="1"/>
</dbReference>
<evidence type="ECO:0000256" key="11">
    <source>
        <dbReference type="ARBA" id="ARBA00023157"/>
    </source>
</evidence>
<feature type="topological domain" description="Periplasmic" evidence="14">
    <location>
        <begin position="25"/>
        <end position="42"/>
    </location>
</feature>
<comment type="function">
    <text evidence="14">Required for disulfide bond formation in some periplasmic proteins. Acts by oxidizing the DsbA protein.</text>
</comment>
<proteinExistence type="inferred from homology"/>
<reference evidence="17" key="1">
    <citation type="journal article" date="2019" name="Int. J. Syst. Evol. Microbiol.">
        <title>The Global Catalogue of Microorganisms (GCM) 10K type strain sequencing project: providing services to taxonomists for standard genome sequencing and annotation.</title>
        <authorList>
            <consortium name="The Broad Institute Genomics Platform"/>
            <consortium name="The Broad Institute Genome Sequencing Center for Infectious Disease"/>
            <person name="Wu L."/>
            <person name="Ma J."/>
        </authorList>
    </citation>
    <scope>NUCLEOTIDE SEQUENCE [LARGE SCALE GENOMIC DNA]</scope>
    <source>
        <strain evidence="17">CCUG 63419</strain>
    </source>
</reference>
<feature type="topological domain" description="Cytoplasmic" evidence="14">
    <location>
        <position position="160"/>
    </location>
</feature>
<keyword evidence="3 14" id="KW-0813">Transport</keyword>